<reference evidence="2 3" key="1">
    <citation type="journal article" date="2020" name="Cell Host Microbe">
        <title>Functional and Genomic Variation between Human-Derived Isolates of Lachnospiraceae Reveals Inter- and Intra-Species Diversity.</title>
        <authorList>
            <person name="Sorbara M.T."/>
            <person name="Littmann E.R."/>
            <person name="Fontana E."/>
            <person name="Moody T.U."/>
            <person name="Kohout C.E."/>
            <person name="Gjonbalaj M."/>
            <person name="Eaton V."/>
            <person name="Seok R."/>
            <person name="Leiner I.M."/>
            <person name="Pamer E.G."/>
        </authorList>
    </citation>
    <scope>NUCLEOTIDE SEQUENCE [LARGE SCALE GENOMIC DNA]</scope>
    <source>
        <strain evidence="2 3">MSK.15.26</strain>
    </source>
</reference>
<keyword evidence="3" id="KW-1185">Reference proteome</keyword>
<comment type="caution">
    <text evidence="2">The sequence shown here is derived from an EMBL/GenBank/DDBJ whole genome shotgun (WGS) entry which is preliminary data.</text>
</comment>
<gene>
    <name evidence="2" type="ORF">G5A70_07860</name>
</gene>
<evidence type="ECO:0000256" key="1">
    <source>
        <dbReference type="SAM" id="SignalP"/>
    </source>
</evidence>
<accession>A0ABX2IA06</accession>
<sequence>MKGRKQVLTWTFLSVFLLAQTTIFCIQGSAVQPKEQESAEEGLERRTRPVGHALVHRDVKHLLYGVKKGKATFGQQAVWQQAGGRKKPEEVCSYSKQNCGWIRPRETSTIRSALRAPPFLQHSEKGRA</sequence>
<dbReference type="EMBL" id="JAAITA010000008">
    <property type="protein sequence ID" value="NSJ86091.1"/>
    <property type="molecule type" value="Genomic_DNA"/>
</dbReference>
<protein>
    <submittedName>
        <fullName evidence="2">Uncharacterized protein</fullName>
    </submittedName>
</protein>
<keyword evidence="1" id="KW-0732">Signal</keyword>
<feature type="chain" id="PRO_5045185806" evidence="1">
    <location>
        <begin position="20"/>
        <end position="128"/>
    </location>
</feature>
<dbReference type="RefSeq" id="WP_173749119.1">
    <property type="nucleotide sequence ID" value="NZ_JAAITA010000008.1"/>
</dbReference>
<dbReference type="Proteomes" id="UP000822142">
    <property type="component" value="Unassembled WGS sequence"/>
</dbReference>
<evidence type="ECO:0000313" key="2">
    <source>
        <dbReference type="EMBL" id="NSJ86091.1"/>
    </source>
</evidence>
<name>A0ABX2IA06_BLAHA</name>
<feature type="signal peptide" evidence="1">
    <location>
        <begin position="1"/>
        <end position="19"/>
    </location>
</feature>
<organism evidence="2 3">
    <name type="scientific">Blautia hansenii</name>
    <name type="common">Ruminococcus hansenii</name>
    <dbReference type="NCBI Taxonomy" id="1322"/>
    <lineage>
        <taxon>Bacteria</taxon>
        <taxon>Bacillati</taxon>
        <taxon>Bacillota</taxon>
        <taxon>Clostridia</taxon>
        <taxon>Lachnospirales</taxon>
        <taxon>Lachnospiraceae</taxon>
        <taxon>Blautia</taxon>
    </lineage>
</organism>
<evidence type="ECO:0000313" key="3">
    <source>
        <dbReference type="Proteomes" id="UP000822142"/>
    </source>
</evidence>
<proteinExistence type="predicted"/>